<keyword evidence="2" id="KW-1185">Reference proteome</keyword>
<dbReference type="EMBL" id="OBQD01000032">
    <property type="protein sequence ID" value="SOC47686.1"/>
    <property type="molecule type" value="Genomic_DNA"/>
</dbReference>
<dbReference type="RefSeq" id="WP_097143079.1">
    <property type="nucleotide sequence ID" value="NZ_OBQD01000032.1"/>
</dbReference>
<gene>
    <name evidence="1" type="ORF">SAMN05892877_13227</name>
</gene>
<evidence type="ECO:0000313" key="2">
    <source>
        <dbReference type="Proteomes" id="UP000219167"/>
    </source>
</evidence>
<sequence>MEKQVIFRDRQELQAGDLSNIGVFSAEAVDRLVREGLTDEKKFSEFTVSKTGTTSVTVAPGTYWSNGERYVREEPHEIDFLSRLPLVTKKIAAVVVIGSEIETNIEPRDILIDVDTGATEPDSVAMQKMRYAEFQVVYGTENSAPQRPTVSTDTVVIAWITLGTTGVDAIERATENEFMSLKRMDLRATELEVWKQAAGEQLTTLGTDISNINDRLRQMADSSVLARIFADVATIKDMLELEDDYSGYGSENFLALDQSISDPDVVGYYAKVEEGVRFPDANASATAIQLFNPQEPSVLVAGNGLCLPRYTEVRRLNIDAYHQPLSLSQYEYQEVQFKTIALSAKRLRFGLARTVCNNSEFWKTGTFDYSKGIFTDKLGRTYQALGTDFDAAYTNAKEKFIRLQEFWYDTEVEYYQERVTTDFTVNGAMVAQTFLNTQAGWLTSFDLYFTQVAATGNVRVLLTKTAGGKPDLSRVIAETTIAAGNLVRGSNPRTASHWTRISLAPTALEAGERYGLVLITSGDHYVGLTQGANYGAGTLFYSTDGAFFQGDLTLDMMMRANFASFTNTRLELDLASLNLSGGINDIDIAFEGITPAGTELHFEVRPEGSGTWFRIGGSGNPFLGLPALVRFRAVFVGTKDLMPGFKLTGSDVTVSRPAVTFRHHTLPRNLPAASQSIKVIAILDYFNEANHNFDVLLDDKQHNVLNIAPATVVDEVLGEGDGTRKRIRRTCEWTSAQIATATNQIAIRSDGTLTAATEVFHVERLTYLTF</sequence>
<evidence type="ECO:0000313" key="1">
    <source>
        <dbReference type="EMBL" id="SOC47686.1"/>
    </source>
</evidence>
<organism evidence="1 2">
    <name type="scientific">Rhizobium subbaraonis</name>
    <dbReference type="NCBI Taxonomy" id="908946"/>
    <lineage>
        <taxon>Bacteria</taxon>
        <taxon>Pseudomonadati</taxon>
        <taxon>Pseudomonadota</taxon>
        <taxon>Alphaproteobacteria</taxon>
        <taxon>Hyphomicrobiales</taxon>
        <taxon>Rhizobiaceae</taxon>
        <taxon>Rhizobium/Agrobacterium group</taxon>
        <taxon>Rhizobium</taxon>
    </lineage>
</organism>
<name>A0A285V3V4_9HYPH</name>
<protein>
    <submittedName>
        <fullName evidence="1">Uncharacterized protein</fullName>
    </submittedName>
</protein>
<dbReference type="AlphaFoldDB" id="A0A285V3V4"/>
<dbReference type="OrthoDB" id="7784140at2"/>
<reference evidence="1 2" key="1">
    <citation type="submission" date="2017-08" db="EMBL/GenBank/DDBJ databases">
        <authorList>
            <person name="de Groot N.N."/>
        </authorList>
    </citation>
    <scope>NUCLEOTIDE SEQUENCE [LARGE SCALE GENOMIC DNA]</scope>
    <source>
        <strain evidence="1 2">JC85</strain>
    </source>
</reference>
<dbReference type="Proteomes" id="UP000219167">
    <property type="component" value="Unassembled WGS sequence"/>
</dbReference>
<accession>A0A285V3V4</accession>
<proteinExistence type="predicted"/>